<evidence type="ECO:0000256" key="2">
    <source>
        <dbReference type="ARBA" id="ARBA00022475"/>
    </source>
</evidence>
<evidence type="ECO:0000313" key="7">
    <source>
        <dbReference type="EMBL" id="MCW2309567.1"/>
    </source>
</evidence>
<keyword evidence="4 6" id="KW-1133">Transmembrane helix</keyword>
<accession>A0ABT3HGP2</accession>
<evidence type="ECO:0000256" key="1">
    <source>
        <dbReference type="ARBA" id="ARBA00004651"/>
    </source>
</evidence>
<gene>
    <name evidence="7" type="ORF">M2319_003923</name>
</gene>
<feature type="transmembrane region" description="Helical" evidence="6">
    <location>
        <begin position="6"/>
        <end position="27"/>
    </location>
</feature>
<keyword evidence="8" id="KW-1185">Reference proteome</keyword>
<evidence type="ECO:0000256" key="4">
    <source>
        <dbReference type="ARBA" id="ARBA00022989"/>
    </source>
</evidence>
<dbReference type="Pfam" id="PF01810">
    <property type="entry name" value="LysE"/>
    <property type="match status" value="1"/>
</dbReference>
<evidence type="ECO:0000256" key="3">
    <source>
        <dbReference type="ARBA" id="ARBA00022692"/>
    </source>
</evidence>
<dbReference type="PANTHER" id="PTHR30086">
    <property type="entry name" value="ARGININE EXPORTER PROTEIN ARGO"/>
    <property type="match status" value="1"/>
</dbReference>
<evidence type="ECO:0000256" key="5">
    <source>
        <dbReference type="ARBA" id="ARBA00023136"/>
    </source>
</evidence>
<dbReference type="Proteomes" id="UP001209755">
    <property type="component" value="Unassembled WGS sequence"/>
</dbReference>
<keyword evidence="2" id="KW-1003">Cell membrane</keyword>
<comment type="caution">
    <text evidence="7">The sequence shown here is derived from an EMBL/GenBank/DDBJ whole genome shotgun (WGS) entry which is preliminary data.</text>
</comment>
<sequence length="212" mass="22835">MAGLETLAAFALATLLFAYMPGPALLYTTARTLAHGRRAGLAAAFGIHIGCYVHVLAATFGLSAVFLVVPTLYLVLKLAGAAYLVWLGVRLIRERAPDAAMSDLPMPPPRHGRRAFVDSVLVEILNPKVAIFFIAFLPQFVDPAASLPVWSQFLILGMLVNLTFSSADLVAVVFASSLKARLQRSPRWTGLMKKFGGAVLVGLGFRLALERN</sequence>
<dbReference type="InterPro" id="IPR001123">
    <property type="entry name" value="LeuE-type"/>
</dbReference>
<feature type="transmembrane region" description="Helical" evidence="6">
    <location>
        <begin position="153"/>
        <end position="178"/>
    </location>
</feature>
<name>A0ABT3HGP2_9HYPH</name>
<dbReference type="PANTHER" id="PTHR30086:SF20">
    <property type="entry name" value="ARGININE EXPORTER PROTEIN ARGO-RELATED"/>
    <property type="match status" value="1"/>
</dbReference>
<dbReference type="EMBL" id="JAOQNS010000013">
    <property type="protein sequence ID" value="MCW2309567.1"/>
    <property type="molecule type" value="Genomic_DNA"/>
</dbReference>
<comment type="subcellular location">
    <subcellularLocation>
        <location evidence="1">Cell membrane</location>
        <topology evidence="1">Multi-pass membrane protein</topology>
    </subcellularLocation>
</comment>
<evidence type="ECO:0000313" key="8">
    <source>
        <dbReference type="Proteomes" id="UP001209755"/>
    </source>
</evidence>
<proteinExistence type="predicted"/>
<reference evidence="8" key="1">
    <citation type="submission" date="2023-07" db="EMBL/GenBank/DDBJ databases">
        <title>Genome sequencing of Purple Non-Sulfur Bacteria from various extreme environments.</title>
        <authorList>
            <person name="Mayer M."/>
        </authorList>
    </citation>
    <scope>NUCLEOTIDE SEQUENCE [LARGE SCALE GENOMIC DNA]</scope>
    <source>
        <strain evidence="8">DSM 17935</strain>
    </source>
</reference>
<organism evidence="7 8">
    <name type="scientific">Rhodobium gokarnense</name>
    <dbReference type="NCBI Taxonomy" id="364296"/>
    <lineage>
        <taxon>Bacteria</taxon>
        <taxon>Pseudomonadati</taxon>
        <taxon>Pseudomonadota</taxon>
        <taxon>Alphaproteobacteria</taxon>
        <taxon>Hyphomicrobiales</taxon>
        <taxon>Rhodobiaceae</taxon>
        <taxon>Rhodobium</taxon>
    </lineage>
</organism>
<keyword evidence="3 6" id="KW-0812">Transmembrane</keyword>
<dbReference type="RefSeq" id="WP_264603143.1">
    <property type="nucleotide sequence ID" value="NZ_JAOQNS010000013.1"/>
</dbReference>
<feature type="transmembrane region" description="Helical" evidence="6">
    <location>
        <begin position="39"/>
        <end position="66"/>
    </location>
</feature>
<dbReference type="PIRSF" id="PIRSF006324">
    <property type="entry name" value="LeuE"/>
    <property type="match status" value="1"/>
</dbReference>
<feature type="transmembrane region" description="Helical" evidence="6">
    <location>
        <begin position="72"/>
        <end position="92"/>
    </location>
</feature>
<evidence type="ECO:0000256" key="6">
    <source>
        <dbReference type="SAM" id="Phobius"/>
    </source>
</evidence>
<protein>
    <submittedName>
        <fullName evidence="7">Threonine/homoserine/homoserine lactone efflux protein</fullName>
    </submittedName>
</protein>
<keyword evidence="5 6" id="KW-0472">Membrane</keyword>
<feature type="transmembrane region" description="Helical" evidence="6">
    <location>
        <begin position="120"/>
        <end position="141"/>
    </location>
</feature>